<proteinExistence type="predicted"/>
<keyword evidence="1" id="KW-0812">Transmembrane</keyword>
<feature type="transmembrane region" description="Helical" evidence="1">
    <location>
        <begin position="49"/>
        <end position="67"/>
    </location>
</feature>
<sequence>MKKQHRGLVASVAGAFLAMPSIVFAGSAAPMVVVGPVATAGAGATAVPTMSASLMIALGLLLAVVALRFLRQKGVAQKMLSLVVLGSGVAIGGLGVQETRATSVTVSVESSACSGATESINPSRGDGYDPTAQLFNFCESASIQVIAYEDYPCPPEAMIHQGAAPGDIIAAGDDALLSYCPSIER</sequence>
<dbReference type="AlphaFoldDB" id="A0A4Z0M644"/>
<organism evidence="3 4">
    <name type="scientific">Mangrovimicrobium sediminis</name>
    <dbReference type="NCBI Taxonomy" id="2562682"/>
    <lineage>
        <taxon>Bacteria</taxon>
        <taxon>Pseudomonadati</taxon>
        <taxon>Pseudomonadota</taxon>
        <taxon>Gammaproteobacteria</taxon>
        <taxon>Cellvibrionales</taxon>
        <taxon>Halieaceae</taxon>
        <taxon>Mangrovimicrobium</taxon>
    </lineage>
</organism>
<keyword evidence="1" id="KW-0472">Membrane</keyword>
<keyword evidence="1" id="KW-1133">Transmembrane helix</keyword>
<protein>
    <recommendedName>
        <fullName evidence="5">PASTA domain-containing protein</fullName>
    </recommendedName>
</protein>
<comment type="caution">
    <text evidence="3">The sequence shown here is derived from an EMBL/GenBank/DDBJ whole genome shotgun (WGS) entry which is preliminary data.</text>
</comment>
<gene>
    <name evidence="3" type="ORF">E4634_06705</name>
</gene>
<dbReference type="RefSeq" id="WP_135442049.1">
    <property type="nucleotide sequence ID" value="NZ_SRLE01000005.1"/>
</dbReference>
<evidence type="ECO:0000256" key="1">
    <source>
        <dbReference type="SAM" id="Phobius"/>
    </source>
</evidence>
<reference evidence="3 4" key="1">
    <citation type="submission" date="2019-04" db="EMBL/GenBank/DDBJ databases">
        <title>Taxonomy of novel Haliea sp. from mangrove soil of West Coast of India.</title>
        <authorList>
            <person name="Verma A."/>
            <person name="Kumar P."/>
            <person name="Krishnamurthi S."/>
        </authorList>
    </citation>
    <scope>NUCLEOTIDE SEQUENCE [LARGE SCALE GENOMIC DNA]</scope>
    <source>
        <strain evidence="3 4">SAOS-164</strain>
    </source>
</reference>
<evidence type="ECO:0000256" key="2">
    <source>
        <dbReference type="SAM" id="SignalP"/>
    </source>
</evidence>
<feature type="transmembrane region" description="Helical" evidence="1">
    <location>
        <begin position="79"/>
        <end position="96"/>
    </location>
</feature>
<dbReference type="EMBL" id="SRLE01000005">
    <property type="protein sequence ID" value="TGD74877.1"/>
    <property type="molecule type" value="Genomic_DNA"/>
</dbReference>
<accession>A0A4Z0M644</accession>
<feature type="chain" id="PRO_5021316153" description="PASTA domain-containing protein" evidence="2">
    <location>
        <begin position="26"/>
        <end position="185"/>
    </location>
</feature>
<feature type="signal peptide" evidence="2">
    <location>
        <begin position="1"/>
        <end position="25"/>
    </location>
</feature>
<keyword evidence="4" id="KW-1185">Reference proteome</keyword>
<dbReference type="Proteomes" id="UP000298050">
    <property type="component" value="Unassembled WGS sequence"/>
</dbReference>
<evidence type="ECO:0000313" key="3">
    <source>
        <dbReference type="EMBL" id="TGD74877.1"/>
    </source>
</evidence>
<name>A0A4Z0M644_9GAMM</name>
<evidence type="ECO:0008006" key="5">
    <source>
        <dbReference type="Google" id="ProtNLM"/>
    </source>
</evidence>
<keyword evidence="2" id="KW-0732">Signal</keyword>
<evidence type="ECO:0000313" key="4">
    <source>
        <dbReference type="Proteomes" id="UP000298050"/>
    </source>
</evidence>